<feature type="region of interest" description="Disordered" evidence="1">
    <location>
        <begin position="1"/>
        <end position="54"/>
    </location>
</feature>
<accession>A0A139XH27</accession>
<dbReference type="OrthoDB" id="9182487at2"/>
<dbReference type="EMBL" id="ANNX02000012">
    <property type="protein sequence ID" value="KYC43981.1"/>
    <property type="molecule type" value="Genomic_DNA"/>
</dbReference>
<protein>
    <submittedName>
        <fullName evidence="2">Uncharacterized protein</fullName>
    </submittedName>
</protein>
<evidence type="ECO:0000313" key="2">
    <source>
        <dbReference type="EMBL" id="KYC43981.1"/>
    </source>
</evidence>
<dbReference type="RefSeq" id="WP_017741268.1">
    <property type="nucleotide sequence ID" value="NZ_KQ976354.1"/>
</dbReference>
<evidence type="ECO:0000313" key="3">
    <source>
        <dbReference type="Proteomes" id="UP000076925"/>
    </source>
</evidence>
<sequence length="138" mass="15901">MKLFRNHLPPDCPPEDAKEASENVYMLVNDNTPKPEDFLSKREKHRDKPPFEPNDRECQACGLSVYTEISDLLNTRLRHRGFRKMKPALGKLTSEQGVMKHTPSLDSPSHHTWWVANDATPWKVFQVINVTTESVMES</sequence>
<organism evidence="2 3">
    <name type="scientific">Scytonema hofmannii PCC 7110</name>
    <dbReference type="NCBI Taxonomy" id="128403"/>
    <lineage>
        <taxon>Bacteria</taxon>
        <taxon>Bacillati</taxon>
        <taxon>Cyanobacteriota</taxon>
        <taxon>Cyanophyceae</taxon>
        <taxon>Nostocales</taxon>
        <taxon>Scytonemataceae</taxon>
        <taxon>Scytonema</taxon>
    </lineage>
</organism>
<feature type="compositionally biased region" description="Basic and acidic residues" evidence="1">
    <location>
        <begin position="33"/>
        <end position="54"/>
    </location>
</feature>
<keyword evidence="3" id="KW-1185">Reference proteome</keyword>
<name>A0A139XH27_9CYAN</name>
<evidence type="ECO:0000256" key="1">
    <source>
        <dbReference type="SAM" id="MobiDB-lite"/>
    </source>
</evidence>
<comment type="caution">
    <text evidence="2">The sequence shown here is derived from an EMBL/GenBank/DDBJ whole genome shotgun (WGS) entry which is preliminary data.</text>
</comment>
<dbReference type="Proteomes" id="UP000076925">
    <property type="component" value="Unassembled WGS sequence"/>
</dbReference>
<dbReference type="AlphaFoldDB" id="A0A139XH27"/>
<reference evidence="2 3" key="1">
    <citation type="journal article" date="2013" name="Genome Biol. Evol.">
        <title>Genomes of Stigonematalean cyanobacteria (subsection V) and the evolution of oxygenic photosynthesis from prokaryotes to plastids.</title>
        <authorList>
            <person name="Dagan T."/>
            <person name="Roettger M."/>
            <person name="Stucken K."/>
            <person name="Landan G."/>
            <person name="Koch R."/>
            <person name="Major P."/>
            <person name="Gould S.B."/>
            <person name="Goremykin V.V."/>
            <person name="Rippka R."/>
            <person name="Tandeau de Marsac N."/>
            <person name="Gugger M."/>
            <person name="Lockhart P.J."/>
            <person name="Allen J.F."/>
            <person name="Brune I."/>
            <person name="Maus I."/>
            <person name="Puhler A."/>
            <person name="Martin W.F."/>
        </authorList>
    </citation>
    <scope>NUCLEOTIDE SEQUENCE [LARGE SCALE GENOMIC DNA]</scope>
    <source>
        <strain evidence="2 3">PCC 7110</strain>
    </source>
</reference>
<proteinExistence type="predicted"/>
<gene>
    <name evidence="2" type="ORF">WA1_02215</name>
</gene>